<evidence type="ECO:0000313" key="3">
    <source>
        <dbReference type="Proteomes" id="UP000294003"/>
    </source>
</evidence>
<comment type="caution">
    <text evidence="2">The sequence shown here is derived from an EMBL/GenBank/DDBJ whole genome shotgun (WGS) entry which is preliminary data.</text>
</comment>
<feature type="compositionally biased region" description="Gly residues" evidence="1">
    <location>
        <begin position="13"/>
        <end position="22"/>
    </location>
</feature>
<feature type="compositionally biased region" description="Acidic residues" evidence="1">
    <location>
        <begin position="59"/>
        <end position="69"/>
    </location>
</feature>
<feature type="region of interest" description="Disordered" evidence="1">
    <location>
        <begin position="400"/>
        <end position="432"/>
    </location>
</feature>
<keyword evidence="3" id="KW-1185">Reference proteome</keyword>
<reference evidence="2 3" key="1">
    <citation type="submission" date="2018-06" db="EMBL/GenBank/DDBJ databases">
        <title>Complete Genomes of Monosporascus.</title>
        <authorList>
            <person name="Robinson A.J."/>
            <person name="Natvig D.O."/>
        </authorList>
    </citation>
    <scope>NUCLEOTIDE SEQUENCE [LARGE SCALE GENOMIC DNA]</scope>
    <source>
        <strain evidence="2 3">CBS 609.92</strain>
    </source>
</reference>
<gene>
    <name evidence="2" type="ORF">DL762_000274</name>
</gene>
<proteinExistence type="predicted"/>
<feature type="compositionally biased region" description="Low complexity" evidence="1">
    <location>
        <begin position="1"/>
        <end position="12"/>
    </location>
</feature>
<organism evidence="2 3">
    <name type="scientific">Monosporascus cannonballus</name>
    <dbReference type="NCBI Taxonomy" id="155416"/>
    <lineage>
        <taxon>Eukaryota</taxon>
        <taxon>Fungi</taxon>
        <taxon>Dikarya</taxon>
        <taxon>Ascomycota</taxon>
        <taxon>Pezizomycotina</taxon>
        <taxon>Sordariomycetes</taxon>
        <taxon>Xylariomycetidae</taxon>
        <taxon>Xylariales</taxon>
        <taxon>Xylariales incertae sedis</taxon>
        <taxon>Monosporascus</taxon>
    </lineage>
</organism>
<accession>A0ABY0HLV0</accession>
<evidence type="ECO:0000313" key="2">
    <source>
        <dbReference type="EMBL" id="RYO95081.1"/>
    </source>
</evidence>
<dbReference type="Proteomes" id="UP000294003">
    <property type="component" value="Unassembled WGS sequence"/>
</dbReference>
<sequence>MRSTRSRSAAVRGGSGDGGASGSRGADPPRTRKRGRRENEDEDGRQEPEPDADPNLAADGDDDDDDEDSEAKGKGKRKRVQIQEDVADDAISAEFPAVSLEELAERLPKAEDSLDDIWTAEKEEELQASLVDDAYYQYAMNKGPPKTDRRYWTMWRKVCRMVKCFPTDIIGAKQDLRYAQSTAVLRQGFGGTTFEGATISDPNWSWRFAEPLSALALGSPCRDNVDLLAFFVRYAVACRTNDRRRYRTRTRNIPCVFLRELAALVARTDGNDPMVELHAGLRRKWTAGGRHIPDSSEVLLEIEQRSWDASVPERRAGEDEESFALYSVLTEDLTSVLEAFKNTRHKGLRMYPDPQESAAVLWNAVERDDLGRLSLQDWNVLRGPLIVEEMRFLRKRRLSEQPGLAGPEEGAEEEQDAGAHQEVSRKTMPRGTAGLIMMRASSENTARMNYQKGGTRRVFRFLCLI</sequence>
<name>A0ABY0HLV0_9PEZI</name>
<feature type="compositionally biased region" description="Acidic residues" evidence="1">
    <location>
        <begin position="40"/>
        <end position="52"/>
    </location>
</feature>
<dbReference type="EMBL" id="QJNS01000005">
    <property type="protein sequence ID" value="RYO95081.1"/>
    <property type="molecule type" value="Genomic_DNA"/>
</dbReference>
<evidence type="ECO:0000256" key="1">
    <source>
        <dbReference type="SAM" id="MobiDB-lite"/>
    </source>
</evidence>
<feature type="region of interest" description="Disordered" evidence="1">
    <location>
        <begin position="1"/>
        <end position="81"/>
    </location>
</feature>
<protein>
    <submittedName>
        <fullName evidence="2">Uncharacterized protein</fullName>
    </submittedName>
</protein>